<dbReference type="InterPro" id="IPR012674">
    <property type="entry name" value="Calycin"/>
</dbReference>
<sequence length="147" mass="17456">MEIPDHFLNKSFVEVRQENVDEFFALRGVPWLIRKLIVGKMKNGRFHLTKNDGGKYHVKIGDPSKNLEYDFELDKTFKATGYDGKQHEITFSMEDGKLREKHLNLERKDSGEDVFFYDLRNNGVLYSECTTKKDNKTITWKREFEQR</sequence>
<dbReference type="PANTHER" id="PTHR22725">
    <property type="entry name" value="FATTY ACID-BINDING PROTEIN HOMOLOG 1-RELATED-RELATED"/>
    <property type="match status" value="1"/>
</dbReference>
<evidence type="ECO:0000313" key="4">
    <source>
        <dbReference type="Proteomes" id="UP000887575"/>
    </source>
</evidence>
<name>A0AAF3ENR1_9BILA</name>
<keyword evidence="4" id="KW-1185">Reference proteome</keyword>
<dbReference type="InterPro" id="IPR040094">
    <property type="entry name" value="Lbp1-4"/>
</dbReference>
<proteinExistence type="inferred from homology"/>
<dbReference type="AlphaFoldDB" id="A0AAF3ENR1"/>
<keyword evidence="3" id="KW-0446">Lipid-binding</keyword>
<evidence type="ECO:0000256" key="3">
    <source>
        <dbReference type="ARBA" id="ARBA00023121"/>
    </source>
</evidence>
<keyword evidence="2" id="KW-0813">Transport</keyword>
<dbReference type="CDD" id="cd00742">
    <property type="entry name" value="FABP"/>
    <property type="match status" value="1"/>
</dbReference>
<comment type="similarity">
    <text evidence="1">Belongs to the calycin superfamily. Fatty-acid binding protein (FABP) family.</text>
</comment>
<dbReference type="Gene3D" id="2.40.128.20">
    <property type="match status" value="1"/>
</dbReference>
<dbReference type="WBParaSite" id="MBELARI_LOCUS15699">
    <property type="protein sequence ID" value="MBELARI_LOCUS15699"/>
    <property type="gene ID" value="MBELARI_LOCUS15699"/>
</dbReference>
<evidence type="ECO:0000256" key="2">
    <source>
        <dbReference type="ARBA" id="ARBA00022448"/>
    </source>
</evidence>
<protein>
    <submittedName>
        <fullName evidence="5">Uncharacterized protein</fullName>
    </submittedName>
</protein>
<reference evidence="5" key="1">
    <citation type="submission" date="2024-02" db="UniProtKB">
        <authorList>
            <consortium name="WormBaseParasite"/>
        </authorList>
    </citation>
    <scope>IDENTIFICATION</scope>
</reference>
<dbReference type="GO" id="GO:0008289">
    <property type="term" value="F:lipid binding"/>
    <property type="evidence" value="ECO:0007669"/>
    <property type="project" value="UniProtKB-KW"/>
</dbReference>
<dbReference type="Proteomes" id="UP000887575">
    <property type="component" value="Unassembled WGS sequence"/>
</dbReference>
<evidence type="ECO:0000313" key="5">
    <source>
        <dbReference type="WBParaSite" id="MBELARI_LOCUS15699"/>
    </source>
</evidence>
<evidence type="ECO:0000256" key="1">
    <source>
        <dbReference type="ARBA" id="ARBA00008390"/>
    </source>
</evidence>
<organism evidence="4 5">
    <name type="scientific">Mesorhabditis belari</name>
    <dbReference type="NCBI Taxonomy" id="2138241"/>
    <lineage>
        <taxon>Eukaryota</taxon>
        <taxon>Metazoa</taxon>
        <taxon>Ecdysozoa</taxon>
        <taxon>Nematoda</taxon>
        <taxon>Chromadorea</taxon>
        <taxon>Rhabditida</taxon>
        <taxon>Rhabditina</taxon>
        <taxon>Rhabditomorpha</taxon>
        <taxon>Rhabditoidea</taxon>
        <taxon>Rhabditidae</taxon>
        <taxon>Mesorhabditinae</taxon>
        <taxon>Mesorhabditis</taxon>
    </lineage>
</organism>
<dbReference type="PANTHER" id="PTHR22725:SF9">
    <property type="entry name" value="FATTY ACID-BINDING PROTEIN HOMOLOG 3"/>
    <property type="match status" value="1"/>
</dbReference>
<accession>A0AAF3ENR1</accession>
<dbReference type="SUPFAM" id="SSF50814">
    <property type="entry name" value="Lipocalins"/>
    <property type="match status" value="1"/>
</dbReference>